<evidence type="ECO:0000313" key="1">
    <source>
        <dbReference type="EMBL" id="SUF69581.1"/>
    </source>
</evidence>
<dbReference type="EMBL" id="UGWQ01000001">
    <property type="protein sequence ID" value="SUF69581.1"/>
    <property type="molecule type" value="Genomic_DNA"/>
</dbReference>
<dbReference type="Proteomes" id="UP000254332">
    <property type="component" value="Unassembled WGS sequence"/>
</dbReference>
<evidence type="ECO:0000313" key="2">
    <source>
        <dbReference type="Proteomes" id="UP000254332"/>
    </source>
</evidence>
<gene>
    <name evidence="1" type="ORF">NCTC10718_02368</name>
</gene>
<sequence>MNAIYIPEIYGRDCLVNFDTVKFIQVSDNEENGDLIIIFTDKTQQIIPVSTHRAGAVDFLDKLGLAAGSADAYR</sequence>
<organism evidence="1 2">
    <name type="scientific">Salmonella enterica</name>
    <name type="common">Salmonella choleraesuis</name>
    <dbReference type="NCBI Taxonomy" id="28901"/>
    <lineage>
        <taxon>Bacteria</taxon>
        <taxon>Pseudomonadati</taxon>
        <taxon>Pseudomonadota</taxon>
        <taxon>Gammaproteobacteria</taxon>
        <taxon>Enterobacterales</taxon>
        <taxon>Enterobacteriaceae</taxon>
        <taxon>Salmonella</taxon>
    </lineage>
</organism>
<protein>
    <submittedName>
        <fullName evidence="1">Uncharacterized protein</fullName>
    </submittedName>
</protein>
<proteinExistence type="predicted"/>
<accession>A0A379QXB3</accession>
<name>A0A379QXB3_SALER</name>
<reference evidence="1 2" key="1">
    <citation type="submission" date="2018-06" db="EMBL/GenBank/DDBJ databases">
        <authorList>
            <consortium name="Pathogen Informatics"/>
            <person name="Doyle S."/>
        </authorList>
    </citation>
    <scope>NUCLEOTIDE SEQUENCE [LARGE SCALE GENOMIC DNA]</scope>
    <source>
        <strain evidence="1 2">NCTC10718</strain>
    </source>
</reference>
<dbReference type="AlphaFoldDB" id="A0A379QXB3"/>